<dbReference type="SUPFAM" id="SSF53474">
    <property type="entry name" value="alpha/beta-Hydrolases"/>
    <property type="match status" value="1"/>
</dbReference>
<accession>A0A917XZN3</accession>
<dbReference type="Pfam" id="PF12146">
    <property type="entry name" value="Hydrolase_4"/>
    <property type="match status" value="1"/>
</dbReference>
<reference evidence="5" key="2">
    <citation type="submission" date="2020-09" db="EMBL/GenBank/DDBJ databases">
        <authorList>
            <person name="Sun Q."/>
            <person name="Ohkuma M."/>
        </authorList>
    </citation>
    <scope>NUCLEOTIDE SEQUENCE</scope>
    <source>
        <strain evidence="5">JCM 17251</strain>
    </source>
</reference>
<feature type="domain" description="Serine aminopeptidase S33" evidence="4">
    <location>
        <begin position="5"/>
        <end position="210"/>
    </location>
</feature>
<feature type="active site" description="Charge relay system" evidence="2">
    <location>
        <position position="207"/>
    </location>
</feature>
<evidence type="ECO:0000313" key="5">
    <source>
        <dbReference type="EMBL" id="GGN58705.1"/>
    </source>
</evidence>
<evidence type="ECO:0000259" key="4">
    <source>
        <dbReference type="Pfam" id="PF12146"/>
    </source>
</evidence>
<keyword evidence="1" id="KW-0378">Hydrolase</keyword>
<comment type="caution">
    <text evidence="5">The sequence shown here is derived from an EMBL/GenBank/DDBJ whole genome shotgun (WGS) entry which is preliminary data.</text>
</comment>
<feature type="binding site" evidence="3">
    <location>
        <position position="79"/>
    </location>
    <ligand>
        <name>substrate</name>
    </ligand>
</feature>
<dbReference type="RefSeq" id="WP_156856115.1">
    <property type="nucleotide sequence ID" value="NZ_BMOS01000013.1"/>
</dbReference>
<dbReference type="InterPro" id="IPR012354">
    <property type="entry name" value="Esterase_lipase"/>
</dbReference>
<evidence type="ECO:0000313" key="6">
    <source>
        <dbReference type="Proteomes" id="UP000624041"/>
    </source>
</evidence>
<dbReference type="InterPro" id="IPR050266">
    <property type="entry name" value="AB_hydrolase_sf"/>
</dbReference>
<sequence>MIGCLLIHGFTGGPYELGPLAKYLREHTDWHVELPTLPGHGIELHLEDITYKDWISAAEEALQQLSEKYDEIYLIGFSMGGMIAAYLAAKYKVKKLVLLATAGKYLDFKQIGTDVQEVIRDGLKGGLENNQMYNHYKRKFGQVPIKANIEFVKLINFTRRFLKEVETPVLIAHGQLDGMVPYKTAYYLDKEIDSEHKEIVLLDQSRHLLCLGEDKDTINLMVHDFLEKKK</sequence>
<evidence type="ECO:0000256" key="2">
    <source>
        <dbReference type="PIRSR" id="PIRSR017388-1"/>
    </source>
</evidence>
<dbReference type="Proteomes" id="UP000624041">
    <property type="component" value="Unassembled WGS sequence"/>
</dbReference>
<dbReference type="PANTHER" id="PTHR43798">
    <property type="entry name" value="MONOACYLGLYCEROL LIPASE"/>
    <property type="match status" value="1"/>
</dbReference>
<dbReference type="GO" id="GO:0052689">
    <property type="term" value="F:carboxylic ester hydrolase activity"/>
    <property type="evidence" value="ECO:0007669"/>
    <property type="project" value="InterPro"/>
</dbReference>
<dbReference type="Gene3D" id="3.40.50.1820">
    <property type="entry name" value="alpha/beta hydrolase"/>
    <property type="match status" value="1"/>
</dbReference>
<organism evidence="5 6">
    <name type="scientific">Oceanobacillus indicireducens</name>
    <dbReference type="NCBI Taxonomy" id="1004261"/>
    <lineage>
        <taxon>Bacteria</taxon>
        <taxon>Bacillati</taxon>
        <taxon>Bacillota</taxon>
        <taxon>Bacilli</taxon>
        <taxon>Bacillales</taxon>
        <taxon>Bacillaceae</taxon>
        <taxon>Oceanobacillus</taxon>
    </lineage>
</organism>
<feature type="active site" description="Nucleophile" evidence="2">
    <location>
        <position position="78"/>
    </location>
</feature>
<dbReference type="GO" id="GO:0016020">
    <property type="term" value="C:membrane"/>
    <property type="evidence" value="ECO:0007669"/>
    <property type="project" value="TreeGrafter"/>
</dbReference>
<gene>
    <name evidence="5" type="ORF">GCM10007971_21080</name>
</gene>
<feature type="binding site" evidence="3">
    <location>
        <position position="10"/>
    </location>
    <ligand>
        <name>substrate</name>
    </ligand>
</feature>
<dbReference type="AlphaFoldDB" id="A0A917XZN3"/>
<name>A0A917XZN3_9BACI</name>
<keyword evidence="6" id="KW-1185">Reference proteome</keyword>
<dbReference type="PANTHER" id="PTHR43798:SF31">
    <property type="entry name" value="AB HYDROLASE SUPERFAMILY PROTEIN YCLE"/>
    <property type="match status" value="1"/>
</dbReference>
<dbReference type="InterPro" id="IPR022742">
    <property type="entry name" value="Hydrolase_4"/>
</dbReference>
<reference evidence="5" key="1">
    <citation type="journal article" date="2014" name="Int. J. Syst. Evol. Microbiol.">
        <title>Complete genome sequence of Corynebacterium casei LMG S-19264T (=DSM 44701T), isolated from a smear-ripened cheese.</title>
        <authorList>
            <consortium name="US DOE Joint Genome Institute (JGI-PGF)"/>
            <person name="Walter F."/>
            <person name="Albersmeier A."/>
            <person name="Kalinowski J."/>
            <person name="Ruckert C."/>
        </authorList>
    </citation>
    <scope>NUCLEOTIDE SEQUENCE</scope>
    <source>
        <strain evidence="5">JCM 17251</strain>
    </source>
</reference>
<dbReference type="InterPro" id="IPR029058">
    <property type="entry name" value="AB_hydrolase_fold"/>
</dbReference>
<protein>
    <submittedName>
        <fullName evidence="5">Carboxylesterase</fullName>
    </submittedName>
</protein>
<dbReference type="PIRSF" id="PIRSF017388">
    <property type="entry name" value="Esterase_lipase"/>
    <property type="match status" value="1"/>
</dbReference>
<evidence type="ECO:0000256" key="1">
    <source>
        <dbReference type="ARBA" id="ARBA00022801"/>
    </source>
</evidence>
<evidence type="ECO:0000256" key="3">
    <source>
        <dbReference type="PIRSR" id="PIRSR017388-2"/>
    </source>
</evidence>
<feature type="active site" description="Charge relay system" evidence="2">
    <location>
        <position position="177"/>
    </location>
</feature>
<proteinExistence type="predicted"/>
<dbReference type="EMBL" id="BMOS01000013">
    <property type="protein sequence ID" value="GGN58705.1"/>
    <property type="molecule type" value="Genomic_DNA"/>
</dbReference>